<reference evidence="2" key="1">
    <citation type="submission" date="2022-10" db="EMBL/GenBank/DDBJ databases">
        <title>Streptomyces beihaiensis sp. nov., a chitin degrading actinobacterium, isolated from shrimp pond soil.</title>
        <authorList>
            <person name="Xie J."/>
            <person name="Shen N."/>
        </authorList>
    </citation>
    <scope>NUCLEOTIDE SEQUENCE</scope>
    <source>
        <strain evidence="2">GXMU-J5</strain>
    </source>
</reference>
<feature type="transmembrane region" description="Helical" evidence="1">
    <location>
        <begin position="220"/>
        <end position="244"/>
    </location>
</feature>
<protein>
    <submittedName>
        <fullName evidence="2">Tape-measure protein</fullName>
    </submittedName>
</protein>
<dbReference type="RefSeq" id="WP_266601577.1">
    <property type="nucleotide sequence ID" value="NZ_JAPHNL010000248.1"/>
</dbReference>
<feature type="transmembrane region" description="Helical" evidence="1">
    <location>
        <begin position="104"/>
        <end position="122"/>
    </location>
</feature>
<evidence type="ECO:0000313" key="2">
    <source>
        <dbReference type="EMBL" id="MCX3061875.1"/>
    </source>
</evidence>
<keyword evidence="3" id="KW-1185">Reference proteome</keyword>
<accession>A0ABT3TYL4</accession>
<keyword evidence="1" id="KW-0472">Membrane</keyword>
<evidence type="ECO:0000313" key="3">
    <source>
        <dbReference type="Proteomes" id="UP001163064"/>
    </source>
</evidence>
<organism evidence="2 3">
    <name type="scientific">Streptomyces beihaiensis</name>
    <dbReference type="NCBI Taxonomy" id="2984495"/>
    <lineage>
        <taxon>Bacteria</taxon>
        <taxon>Bacillati</taxon>
        <taxon>Actinomycetota</taxon>
        <taxon>Actinomycetes</taxon>
        <taxon>Kitasatosporales</taxon>
        <taxon>Streptomycetaceae</taxon>
        <taxon>Streptomyces</taxon>
    </lineage>
</organism>
<gene>
    <name evidence="2" type="ORF">OFY01_19330</name>
</gene>
<evidence type="ECO:0000256" key="1">
    <source>
        <dbReference type="SAM" id="Phobius"/>
    </source>
</evidence>
<feature type="transmembrane region" description="Helical" evidence="1">
    <location>
        <begin position="134"/>
        <end position="152"/>
    </location>
</feature>
<sequence length="442" mass="46102">MSTAATGMPVDPLAGVAPALQGFRTQVQRGQGALRSLTDRIKHTATSVGTIGTSADHATTAVRRTKAAADTTARSLAHTGRTAATGARGIKSVGRSATFSVRSLGKLAVGLGGLLSLITGLIDVSGPLGTLMDTFGTAMTIGAGVMLVVNYVTRTTPVGFISGLLLPVAGWLLDLAMNSATGQRLMEQLAKLVLTYVRSYLKIMTPLLKVIAKVVGTYVSVWLTVITTALRVIGGVVSTGFAVLKALTTGDTRALHGRAAAVWRGFKSALKPVLKWIEHDIPRMFSRVKSALRNTLGGMGRFVTTGAQAVAGVIKGPINGLISFANWIIEGLNKISFSFFGKKFGIHLSKIPMLAEGGIAIPGAAPGTGHVLPLSQLALSRLARHRPGLRSGSVRVQPPSPYELKAYHEPSGATAWSTAEELLFLAAAHAPAHPVPRAFATA</sequence>
<feature type="transmembrane region" description="Helical" evidence="1">
    <location>
        <begin position="158"/>
        <end position="177"/>
    </location>
</feature>
<dbReference type="Proteomes" id="UP001163064">
    <property type="component" value="Unassembled WGS sequence"/>
</dbReference>
<dbReference type="EMBL" id="JAPHNL010000248">
    <property type="protein sequence ID" value="MCX3061875.1"/>
    <property type="molecule type" value="Genomic_DNA"/>
</dbReference>
<name>A0ABT3TYL4_9ACTN</name>
<comment type="caution">
    <text evidence="2">The sequence shown here is derived from an EMBL/GenBank/DDBJ whole genome shotgun (WGS) entry which is preliminary data.</text>
</comment>
<proteinExistence type="predicted"/>
<keyword evidence="1" id="KW-0812">Transmembrane</keyword>
<keyword evidence="1" id="KW-1133">Transmembrane helix</keyword>